<gene>
    <name evidence="2" type="ORF">L596_014077</name>
</gene>
<dbReference type="EMBL" id="AZBU02000004">
    <property type="protein sequence ID" value="TKR79927.1"/>
    <property type="molecule type" value="Genomic_DNA"/>
</dbReference>
<reference evidence="2 3" key="2">
    <citation type="journal article" date="2019" name="G3 (Bethesda)">
        <title>Hybrid Assembly of the Genome of the Entomopathogenic Nematode Steinernema carpocapsae Identifies the X-Chromosome.</title>
        <authorList>
            <person name="Serra L."/>
            <person name="Macchietto M."/>
            <person name="Macias-Munoz A."/>
            <person name="McGill C.J."/>
            <person name="Rodriguez I.M."/>
            <person name="Rodriguez B."/>
            <person name="Murad R."/>
            <person name="Mortazavi A."/>
        </authorList>
    </citation>
    <scope>NUCLEOTIDE SEQUENCE [LARGE SCALE GENOMIC DNA]</scope>
    <source>
        <strain evidence="2 3">ALL</strain>
    </source>
</reference>
<dbReference type="OrthoDB" id="9993532at2759"/>
<sequence length="231" mass="25981">MDSEMREEFVTPDDGAGSRPWSSHAELPLSPDMKFARSRLTNLLKNIREKDVSRRNAGSDAQSQQFEESEARRGPGRPRKRASRRLRAPREAVPCGTAGHVEKRGDLLAVPDVDARQGRGRLYGRIRASGAPAARHRGLPRPPGHQGHRRPATAPLGHRARSPVSSRSSEARIRGTRQRRLPRISPQRLSSPLAKRQKSDWCDHCKLRERRHNKSIQLLETVYGIAQQTSI</sequence>
<proteinExistence type="predicted"/>
<dbReference type="AlphaFoldDB" id="A0A4U5NAF2"/>
<accession>A0A4U5NAF2</accession>
<keyword evidence="3" id="KW-1185">Reference proteome</keyword>
<evidence type="ECO:0000313" key="2">
    <source>
        <dbReference type="EMBL" id="TKR79927.1"/>
    </source>
</evidence>
<protein>
    <submittedName>
        <fullName evidence="2">Uncharacterized protein</fullName>
    </submittedName>
</protein>
<name>A0A4U5NAF2_STECR</name>
<organism evidence="2 3">
    <name type="scientific">Steinernema carpocapsae</name>
    <name type="common">Entomopathogenic nematode</name>
    <dbReference type="NCBI Taxonomy" id="34508"/>
    <lineage>
        <taxon>Eukaryota</taxon>
        <taxon>Metazoa</taxon>
        <taxon>Ecdysozoa</taxon>
        <taxon>Nematoda</taxon>
        <taxon>Chromadorea</taxon>
        <taxon>Rhabditida</taxon>
        <taxon>Tylenchina</taxon>
        <taxon>Panagrolaimomorpha</taxon>
        <taxon>Strongyloidoidea</taxon>
        <taxon>Steinernematidae</taxon>
        <taxon>Steinernema</taxon>
    </lineage>
</organism>
<dbReference type="Proteomes" id="UP000298663">
    <property type="component" value="Unassembled WGS sequence"/>
</dbReference>
<feature type="region of interest" description="Disordered" evidence="1">
    <location>
        <begin position="47"/>
        <end position="99"/>
    </location>
</feature>
<reference evidence="2 3" key="1">
    <citation type="journal article" date="2015" name="Genome Biol.">
        <title>Comparative genomics of Steinernema reveals deeply conserved gene regulatory networks.</title>
        <authorList>
            <person name="Dillman A.R."/>
            <person name="Macchietto M."/>
            <person name="Porter C.F."/>
            <person name="Rogers A."/>
            <person name="Williams B."/>
            <person name="Antoshechkin I."/>
            <person name="Lee M.M."/>
            <person name="Goodwin Z."/>
            <person name="Lu X."/>
            <person name="Lewis E.E."/>
            <person name="Goodrich-Blair H."/>
            <person name="Stock S.P."/>
            <person name="Adams B.J."/>
            <person name="Sternberg P.W."/>
            <person name="Mortazavi A."/>
        </authorList>
    </citation>
    <scope>NUCLEOTIDE SEQUENCE [LARGE SCALE GENOMIC DNA]</scope>
    <source>
        <strain evidence="2 3">ALL</strain>
    </source>
</reference>
<evidence type="ECO:0000256" key="1">
    <source>
        <dbReference type="SAM" id="MobiDB-lite"/>
    </source>
</evidence>
<comment type="caution">
    <text evidence="2">The sequence shown here is derived from an EMBL/GenBank/DDBJ whole genome shotgun (WGS) entry which is preliminary data.</text>
</comment>
<feature type="region of interest" description="Disordered" evidence="1">
    <location>
        <begin position="1"/>
        <end position="32"/>
    </location>
</feature>
<feature type="compositionally biased region" description="Basic residues" evidence="1">
    <location>
        <begin position="74"/>
        <end position="87"/>
    </location>
</feature>
<evidence type="ECO:0000313" key="3">
    <source>
        <dbReference type="Proteomes" id="UP000298663"/>
    </source>
</evidence>
<feature type="region of interest" description="Disordered" evidence="1">
    <location>
        <begin position="126"/>
        <end position="197"/>
    </location>
</feature>